<dbReference type="InterPro" id="IPR002350">
    <property type="entry name" value="Kazal_dom"/>
</dbReference>
<evidence type="ECO:0000256" key="1">
    <source>
        <dbReference type="SAM" id="SignalP"/>
    </source>
</evidence>
<dbReference type="KEGG" id="blac:94347057"/>
<feature type="chain" id="PRO_5037294601" description="Kazal-like domain-containing protein" evidence="1">
    <location>
        <begin position="20"/>
        <end position="120"/>
    </location>
</feature>
<name>A0A976III2_BRELC</name>
<accession>A0A976III2</accession>
<feature type="domain" description="Kazal-like" evidence="2">
    <location>
        <begin position="61"/>
        <end position="101"/>
    </location>
</feature>
<sequence>MAKLLIIATAVLAFSLALGEALDRDKLHEVMASVHGNHNYTVHYDDVEENRQELKCYGNLTREINPVCGSNGKRYTNLSMFNFRKCMMKVQEDEEIQVTDMEFCKDAELEDMAPNMKYIS</sequence>
<gene>
    <name evidence="3" type="ORF">CCR75_003289</name>
</gene>
<dbReference type="InterPro" id="IPR036058">
    <property type="entry name" value="Kazal_dom_sf"/>
</dbReference>
<proteinExistence type="predicted"/>
<dbReference type="Pfam" id="PF00050">
    <property type="entry name" value="Kazal_1"/>
    <property type="match status" value="1"/>
</dbReference>
<reference evidence="3 4" key="1">
    <citation type="journal article" date="2021" name="Genome Biol.">
        <title>AFLAP: assembly-free linkage analysis pipeline using k-mers from genome sequencing data.</title>
        <authorList>
            <person name="Fletcher K."/>
            <person name="Zhang L."/>
            <person name="Gil J."/>
            <person name="Han R."/>
            <person name="Cavanaugh K."/>
            <person name="Michelmore R."/>
        </authorList>
    </citation>
    <scope>NUCLEOTIDE SEQUENCE [LARGE SCALE GENOMIC DNA]</scope>
    <source>
        <strain evidence="3 4">SF5</strain>
    </source>
</reference>
<dbReference type="SUPFAM" id="SSF100895">
    <property type="entry name" value="Kazal-type serine protease inhibitors"/>
    <property type="match status" value="1"/>
</dbReference>
<feature type="signal peptide" evidence="1">
    <location>
        <begin position="1"/>
        <end position="19"/>
    </location>
</feature>
<keyword evidence="1" id="KW-0732">Signal</keyword>
<dbReference type="AlphaFoldDB" id="A0A976III2"/>
<evidence type="ECO:0000259" key="2">
    <source>
        <dbReference type="Pfam" id="PF00050"/>
    </source>
</evidence>
<dbReference type="OrthoDB" id="126772at2759"/>
<dbReference type="CDD" id="cd00104">
    <property type="entry name" value="KAZAL_FS"/>
    <property type="match status" value="1"/>
</dbReference>
<evidence type="ECO:0000313" key="3">
    <source>
        <dbReference type="EMBL" id="TDH72425.1"/>
    </source>
</evidence>
<dbReference type="EMBL" id="SHOA02000019">
    <property type="protein sequence ID" value="TDH72425.1"/>
    <property type="molecule type" value="Genomic_DNA"/>
</dbReference>
<evidence type="ECO:0000313" key="4">
    <source>
        <dbReference type="Proteomes" id="UP000294530"/>
    </source>
</evidence>
<protein>
    <recommendedName>
        <fullName evidence="2">Kazal-like domain-containing protein</fullName>
    </recommendedName>
</protein>
<dbReference type="GeneID" id="94347057"/>
<comment type="caution">
    <text evidence="3">The sequence shown here is derived from an EMBL/GenBank/DDBJ whole genome shotgun (WGS) entry which is preliminary data.</text>
</comment>
<keyword evidence="4" id="KW-1185">Reference proteome</keyword>
<dbReference type="RefSeq" id="XP_067821924.1">
    <property type="nucleotide sequence ID" value="XM_067961386.1"/>
</dbReference>
<organism evidence="3 4">
    <name type="scientific">Bremia lactucae</name>
    <name type="common">Lettuce downy mildew</name>
    <dbReference type="NCBI Taxonomy" id="4779"/>
    <lineage>
        <taxon>Eukaryota</taxon>
        <taxon>Sar</taxon>
        <taxon>Stramenopiles</taxon>
        <taxon>Oomycota</taxon>
        <taxon>Peronosporomycetes</taxon>
        <taxon>Peronosporales</taxon>
        <taxon>Peronosporaceae</taxon>
        <taxon>Bremia</taxon>
    </lineage>
</organism>
<dbReference type="Proteomes" id="UP000294530">
    <property type="component" value="Unassembled WGS sequence"/>
</dbReference>
<dbReference type="Gene3D" id="3.30.60.30">
    <property type="match status" value="1"/>
</dbReference>